<evidence type="ECO:0000313" key="7">
    <source>
        <dbReference type="EMBL" id="ODN04214.1"/>
    </source>
</evidence>
<protein>
    <recommendedName>
        <fullName evidence="6">Golgi apparatus membrane protein TVP23 homolog</fullName>
    </recommendedName>
</protein>
<comment type="subcellular location">
    <subcellularLocation>
        <location evidence="1 6">Membrane</location>
        <topology evidence="1 6">Multi-pass membrane protein</topology>
    </subcellularLocation>
</comment>
<evidence type="ECO:0000256" key="5">
    <source>
        <dbReference type="ARBA" id="ARBA00023136"/>
    </source>
</evidence>
<keyword evidence="4 6" id="KW-1133">Transmembrane helix</keyword>
<dbReference type="Pfam" id="PF05832">
    <property type="entry name" value="DUF846"/>
    <property type="match status" value="1"/>
</dbReference>
<organism evidence="7 8">
    <name type="scientific">Orchesella cincta</name>
    <name type="common">Springtail</name>
    <name type="synonym">Podura cincta</name>
    <dbReference type="NCBI Taxonomy" id="48709"/>
    <lineage>
        <taxon>Eukaryota</taxon>
        <taxon>Metazoa</taxon>
        <taxon>Ecdysozoa</taxon>
        <taxon>Arthropoda</taxon>
        <taxon>Hexapoda</taxon>
        <taxon>Collembola</taxon>
        <taxon>Entomobryomorpha</taxon>
        <taxon>Entomobryoidea</taxon>
        <taxon>Orchesellidae</taxon>
        <taxon>Orchesellinae</taxon>
        <taxon>Orchesella</taxon>
    </lineage>
</organism>
<dbReference type="PANTHER" id="PTHR13019:SF25">
    <property type="entry name" value="GOLGI APPARATUS MEMBRANE PROTEIN TVP23 HOMOLOG"/>
    <property type="match status" value="1"/>
</dbReference>
<feature type="transmembrane region" description="Helical" evidence="6">
    <location>
        <begin position="150"/>
        <end position="169"/>
    </location>
</feature>
<dbReference type="GO" id="GO:0016192">
    <property type="term" value="P:vesicle-mediated transport"/>
    <property type="evidence" value="ECO:0007669"/>
    <property type="project" value="TreeGrafter"/>
</dbReference>
<feature type="transmembrane region" description="Helical" evidence="6">
    <location>
        <begin position="123"/>
        <end position="144"/>
    </location>
</feature>
<accession>A0A1D2NG43</accession>
<keyword evidence="8" id="KW-1185">Reference proteome</keyword>
<gene>
    <name evidence="7" type="ORF">Ocin01_02461</name>
</gene>
<comment type="caution">
    <text evidence="7">The sequence shown here is derived from an EMBL/GenBank/DDBJ whole genome shotgun (WGS) entry which is preliminary data.</text>
</comment>
<keyword evidence="5 6" id="KW-0472">Membrane</keyword>
<reference evidence="7 8" key="1">
    <citation type="journal article" date="2016" name="Genome Biol. Evol.">
        <title>Gene Family Evolution Reflects Adaptation to Soil Environmental Stressors in the Genome of the Collembolan Orchesella cincta.</title>
        <authorList>
            <person name="Faddeeva-Vakhrusheva A."/>
            <person name="Derks M.F."/>
            <person name="Anvar S.Y."/>
            <person name="Agamennone V."/>
            <person name="Suring W."/>
            <person name="Smit S."/>
            <person name="van Straalen N.M."/>
            <person name="Roelofs D."/>
        </authorList>
    </citation>
    <scope>NUCLEOTIDE SEQUENCE [LARGE SCALE GENOMIC DNA]</scope>
    <source>
        <tissue evidence="7">Mixed pool</tissue>
    </source>
</reference>
<feature type="transmembrane region" description="Helical" evidence="6">
    <location>
        <begin position="59"/>
        <end position="77"/>
    </location>
</feature>
<dbReference type="STRING" id="48709.A0A1D2NG43"/>
<evidence type="ECO:0000256" key="4">
    <source>
        <dbReference type="ARBA" id="ARBA00022989"/>
    </source>
</evidence>
<evidence type="ECO:0000256" key="3">
    <source>
        <dbReference type="ARBA" id="ARBA00022692"/>
    </source>
</evidence>
<evidence type="ECO:0000256" key="1">
    <source>
        <dbReference type="ARBA" id="ARBA00004141"/>
    </source>
</evidence>
<dbReference type="GO" id="GO:0000139">
    <property type="term" value="C:Golgi membrane"/>
    <property type="evidence" value="ECO:0007669"/>
    <property type="project" value="TreeGrafter"/>
</dbReference>
<proteinExistence type="inferred from homology"/>
<name>A0A1D2NG43_ORCCI</name>
<evidence type="ECO:0000313" key="8">
    <source>
        <dbReference type="Proteomes" id="UP000094527"/>
    </source>
</evidence>
<evidence type="ECO:0000256" key="2">
    <source>
        <dbReference type="ARBA" id="ARBA00005467"/>
    </source>
</evidence>
<dbReference type="EMBL" id="LJIJ01000051">
    <property type="protein sequence ID" value="ODN04214.1"/>
    <property type="molecule type" value="Genomic_DNA"/>
</dbReference>
<dbReference type="PANTHER" id="PTHR13019">
    <property type="entry name" value="GOLGI APPARATUS MEMBRANE PROTEIN TVP23"/>
    <property type="match status" value="1"/>
</dbReference>
<dbReference type="OMA" id="FEWMIVA"/>
<keyword evidence="3 6" id="KW-0812">Transmembrane</keyword>
<evidence type="ECO:0000256" key="6">
    <source>
        <dbReference type="RuleBase" id="RU361206"/>
    </source>
</evidence>
<sequence length="218" mass="24364">MMEDHQALLMNTDDDEGLGFGEEGPDAKDRLRHPIVAFFHVFFRAAAIIVYMLCGWTGAGFVPSFVTVVILLSLDFWTVKNITGRILVGLRWWNYVDDDGISHWVFESRKGARAGGRPPERRVFWGGLILAPVVWFFLFMSSFFTFRFQWTILVILAMALSGANLYGYIRCKLGHKPGFADATGILHSGLQNVIFNRTTGATTTDPTAQAFTAPAHVV</sequence>
<dbReference type="OrthoDB" id="2151161at2759"/>
<dbReference type="GO" id="GO:0009306">
    <property type="term" value="P:protein secretion"/>
    <property type="evidence" value="ECO:0007669"/>
    <property type="project" value="TreeGrafter"/>
</dbReference>
<dbReference type="Proteomes" id="UP000094527">
    <property type="component" value="Unassembled WGS sequence"/>
</dbReference>
<dbReference type="InterPro" id="IPR008564">
    <property type="entry name" value="TVP23-like"/>
</dbReference>
<comment type="similarity">
    <text evidence="2 6">Belongs to the TVP23 family.</text>
</comment>
<dbReference type="AlphaFoldDB" id="A0A1D2NG43"/>